<feature type="domain" description="Cytochrome c-552/4" evidence="4">
    <location>
        <begin position="63"/>
        <end position="140"/>
    </location>
</feature>
<dbReference type="NCBIfam" id="TIGR04315">
    <property type="entry name" value="octaheme_Shew"/>
    <property type="match status" value="1"/>
</dbReference>
<feature type="transmembrane region" description="Helical" evidence="2">
    <location>
        <begin position="507"/>
        <end position="529"/>
    </location>
</feature>
<dbReference type="PANTHER" id="PTHR35038:SF5">
    <property type="entry name" value="CYTOCHROME C-TYPE PROTEIN NRFB"/>
    <property type="match status" value="1"/>
</dbReference>
<dbReference type="Proteomes" id="UP000809621">
    <property type="component" value="Unassembled WGS sequence"/>
</dbReference>
<evidence type="ECO:0000259" key="4">
    <source>
        <dbReference type="Pfam" id="PF13435"/>
    </source>
</evidence>
<dbReference type="EMBL" id="JAFEUM010000004">
    <property type="protein sequence ID" value="MBM7036955.1"/>
    <property type="molecule type" value="Genomic_DNA"/>
</dbReference>
<evidence type="ECO:0000256" key="3">
    <source>
        <dbReference type="SAM" id="SignalP"/>
    </source>
</evidence>
<dbReference type="PANTHER" id="PTHR35038">
    <property type="entry name" value="DISSIMILATORY SULFITE REDUCTASE SIRA"/>
    <property type="match status" value="1"/>
</dbReference>
<proteinExistence type="predicted"/>
<dbReference type="Pfam" id="PF11783">
    <property type="entry name" value="Cytochrome_cB"/>
    <property type="match status" value="1"/>
</dbReference>
<dbReference type="InterPro" id="IPR023155">
    <property type="entry name" value="Cyt_c-552/4"/>
</dbReference>
<comment type="caution">
    <text evidence="5">The sequence shown here is derived from an EMBL/GenBank/DDBJ whole genome shotgun (WGS) entry which is preliminary data.</text>
</comment>
<dbReference type="SUPFAM" id="SSF48695">
    <property type="entry name" value="Multiheme cytochromes"/>
    <property type="match status" value="1"/>
</dbReference>
<dbReference type="Pfam" id="PF13435">
    <property type="entry name" value="Cytochrome_C554"/>
    <property type="match status" value="1"/>
</dbReference>
<dbReference type="Gene3D" id="1.10.1130.10">
    <property type="entry name" value="Flavocytochrome C3, Chain A"/>
    <property type="match status" value="1"/>
</dbReference>
<sequence>MDRLVFLILGLSSLCTFNVVASDSSTSEKPVSEHVQTIASTANHAMFDSLNQEFDYAPDVTEACLECHTEASKQMHETFHWNWAKEVDDKMVGKGENAFNNYCVSAKGNQSCTQCHTGYGWRNDDFEFDAEENVDCLVCHDTTGTYKKSAASSGHPYYEDTVIGGTVQKAVDLAFVAQNVGSPDRDNCLACHALGGGGNGVKHGDTDLSLIDPSFELDVHMSPDKLDFACQDCHTTNDHRISGRYNDRAAFIDHELDMGHEERIGNNVSCESCHSPTPHNTRAIDNHTAKVACTSCHVPEMARGPYLTKLSWDWSTAGDLKDGKPYVIDEVFDGVEHHAYVSKKGTFTWGKNVVPEYRWYKGELKQMTFQDTFDPTKAPISINPPSGDYNDPDARIWPFKIHQGKQPFDTENNTMLPIKLYGRQGSGAFWTEFDWPKALQAGAELNQVDFSGHYDFVETLGYWPIKHMVAPAEDSVDCSQCHSQQSRLEGLNDFYLVGRDRSGFVEWFGVLAIGGGLFGIAIHILLRLVTISRRKKARNDIGL</sequence>
<keyword evidence="1 3" id="KW-0732">Signal</keyword>
<keyword evidence="2" id="KW-1133">Transmembrane helix</keyword>
<dbReference type="PIRSF" id="PIRSF039014">
    <property type="entry name" value="OTR_cyc"/>
    <property type="match status" value="1"/>
</dbReference>
<feature type="chain" id="PRO_5046897127" evidence="3">
    <location>
        <begin position="22"/>
        <end position="543"/>
    </location>
</feature>
<evidence type="ECO:0000313" key="5">
    <source>
        <dbReference type="EMBL" id="MBM7036955.1"/>
    </source>
</evidence>
<evidence type="ECO:0000256" key="1">
    <source>
        <dbReference type="ARBA" id="ARBA00022729"/>
    </source>
</evidence>
<keyword evidence="6" id="KW-1185">Reference proteome</keyword>
<evidence type="ECO:0000256" key="2">
    <source>
        <dbReference type="SAM" id="Phobius"/>
    </source>
</evidence>
<gene>
    <name evidence="5" type="ORF">JQC93_11135</name>
</gene>
<feature type="signal peptide" evidence="3">
    <location>
        <begin position="1"/>
        <end position="21"/>
    </location>
</feature>
<dbReference type="InterPro" id="IPR024673">
    <property type="entry name" value="Octahem_Cyt_c"/>
</dbReference>
<evidence type="ECO:0000313" key="6">
    <source>
        <dbReference type="Proteomes" id="UP000809621"/>
    </source>
</evidence>
<organism evidence="5 6">
    <name type="scientific">Vibrio ulleungensis</name>
    <dbReference type="NCBI Taxonomy" id="2807619"/>
    <lineage>
        <taxon>Bacteria</taxon>
        <taxon>Pseudomonadati</taxon>
        <taxon>Pseudomonadota</taxon>
        <taxon>Gammaproteobacteria</taxon>
        <taxon>Vibrionales</taxon>
        <taxon>Vibrionaceae</taxon>
        <taxon>Vibrio</taxon>
    </lineage>
</organism>
<dbReference type="RefSeq" id="WP_205158514.1">
    <property type="nucleotide sequence ID" value="NZ_JAFEUM010000004.1"/>
</dbReference>
<dbReference type="InterPro" id="IPR036280">
    <property type="entry name" value="Multihaem_cyt_sf"/>
</dbReference>
<reference evidence="5 6" key="1">
    <citation type="submission" date="2021-02" db="EMBL/GenBank/DDBJ databases">
        <authorList>
            <person name="Park J.-S."/>
        </authorList>
    </citation>
    <scope>NUCLEOTIDE SEQUENCE [LARGE SCALE GENOMIC DNA]</scope>
    <source>
        <strain evidence="5 6">188UL20-2</strain>
    </source>
</reference>
<protein>
    <submittedName>
        <fullName evidence="5">Tetrathionate reductase family octaheme c-type cytochrome</fullName>
    </submittedName>
</protein>
<keyword evidence="2" id="KW-0812">Transmembrane</keyword>
<keyword evidence="2" id="KW-0472">Membrane</keyword>
<name>A0ABS2HHE6_9VIBR</name>
<dbReference type="InterPro" id="IPR051829">
    <property type="entry name" value="Multiheme_Cytochr_ET"/>
</dbReference>
<accession>A0ABS2HHE6</accession>